<feature type="non-terminal residue" evidence="1">
    <location>
        <position position="81"/>
    </location>
</feature>
<dbReference type="InterPro" id="IPR003797">
    <property type="entry name" value="DegV"/>
</dbReference>
<dbReference type="PROSITE" id="PS51482">
    <property type="entry name" value="DEGV"/>
    <property type="match status" value="1"/>
</dbReference>
<accession>X0VDN1</accession>
<evidence type="ECO:0000313" key="1">
    <source>
        <dbReference type="EMBL" id="GAG09367.1"/>
    </source>
</evidence>
<dbReference type="EMBL" id="BARS01029857">
    <property type="protein sequence ID" value="GAG09367.1"/>
    <property type="molecule type" value="Genomic_DNA"/>
</dbReference>
<reference evidence="1" key="1">
    <citation type="journal article" date="2014" name="Front. Microbiol.">
        <title>High frequency of phylogenetically diverse reductive dehalogenase-homologous genes in deep subseafloor sedimentary metagenomes.</title>
        <authorList>
            <person name="Kawai M."/>
            <person name="Futagami T."/>
            <person name="Toyoda A."/>
            <person name="Takaki Y."/>
            <person name="Nishi S."/>
            <person name="Hori S."/>
            <person name="Arai W."/>
            <person name="Tsubouchi T."/>
            <person name="Morono Y."/>
            <person name="Uchiyama I."/>
            <person name="Ito T."/>
            <person name="Fujiyama A."/>
            <person name="Inagaki F."/>
            <person name="Takami H."/>
        </authorList>
    </citation>
    <scope>NUCLEOTIDE SEQUENCE</scope>
    <source>
        <strain evidence="1">Expedition CK06-06</strain>
    </source>
</reference>
<dbReference type="AlphaFoldDB" id="X0VDN1"/>
<evidence type="ECO:0008006" key="2">
    <source>
        <dbReference type="Google" id="ProtNLM"/>
    </source>
</evidence>
<dbReference type="Pfam" id="PF02645">
    <property type="entry name" value="DegV"/>
    <property type="match status" value="1"/>
</dbReference>
<organism evidence="1">
    <name type="scientific">marine sediment metagenome</name>
    <dbReference type="NCBI Taxonomy" id="412755"/>
    <lineage>
        <taxon>unclassified sequences</taxon>
        <taxon>metagenomes</taxon>
        <taxon>ecological metagenomes</taxon>
    </lineage>
</organism>
<dbReference type="SUPFAM" id="SSF82549">
    <property type="entry name" value="DAK1/DegV-like"/>
    <property type="match status" value="1"/>
</dbReference>
<protein>
    <recommendedName>
        <fullName evidence="2">DegV family protein</fullName>
    </recommendedName>
</protein>
<proteinExistence type="predicted"/>
<gene>
    <name evidence="1" type="ORF">S01H1_46618</name>
</gene>
<comment type="caution">
    <text evidence="1">The sequence shown here is derived from an EMBL/GenBank/DDBJ whole genome shotgun (WGS) entry which is preliminary data.</text>
</comment>
<dbReference type="Gene3D" id="3.40.50.10170">
    <property type="match status" value="1"/>
</dbReference>
<sequence length="81" mass="9044">MQKVAILADSIACLTQEMVRQYQLRIIPVNIHFNGRIYRDGVDITSKEAYQLLEKVPEHFASSPASVGEYIAAYREASASA</sequence>
<name>X0VDN1_9ZZZZ</name>